<evidence type="ECO:0000313" key="1">
    <source>
        <dbReference type="EMBL" id="QNP55236.1"/>
    </source>
</evidence>
<dbReference type="Gene3D" id="3.40.50.300">
    <property type="entry name" value="P-loop containing nucleotide triphosphate hydrolases"/>
    <property type="match status" value="1"/>
</dbReference>
<keyword evidence="2" id="KW-1185">Reference proteome</keyword>
<dbReference type="GO" id="GO:0016740">
    <property type="term" value="F:transferase activity"/>
    <property type="evidence" value="ECO:0007669"/>
    <property type="project" value="UniProtKB-KW"/>
</dbReference>
<dbReference type="AlphaFoldDB" id="A0A7H0H3X0"/>
<keyword evidence="1" id="KW-0808">Transferase</keyword>
<dbReference type="EMBL" id="CP060789">
    <property type="protein sequence ID" value="QNP55236.1"/>
    <property type="molecule type" value="Genomic_DNA"/>
</dbReference>
<reference evidence="1 2" key="1">
    <citation type="submission" date="2020-08" db="EMBL/GenBank/DDBJ databases">
        <title>Genome sequence of Tessaracoccus defluvii JCM 17540T.</title>
        <authorList>
            <person name="Hyun D.-W."/>
            <person name="Bae J.-W."/>
        </authorList>
    </citation>
    <scope>NUCLEOTIDE SEQUENCE [LARGE SCALE GENOMIC DNA]</scope>
    <source>
        <strain evidence="1 2">JCM 17540</strain>
    </source>
</reference>
<dbReference type="SUPFAM" id="SSF52540">
    <property type="entry name" value="P-loop containing nucleoside triphosphate hydrolases"/>
    <property type="match status" value="1"/>
</dbReference>
<gene>
    <name evidence="1" type="ORF">H9L22_13475</name>
</gene>
<dbReference type="InterPro" id="IPR027417">
    <property type="entry name" value="P-loop_NTPase"/>
</dbReference>
<dbReference type="Proteomes" id="UP000516117">
    <property type="component" value="Chromosome"/>
</dbReference>
<dbReference type="Pfam" id="PF13469">
    <property type="entry name" value="Sulfotransfer_3"/>
    <property type="match status" value="1"/>
</dbReference>
<sequence>MDQGGSVEAPILVTGVPRSGTTWVARLLALGPGLALAGREPMNPRGRQYGLGGTLVGWTRLVEPTPRQVRALRLAYRGLNPFTFSRYGHRQWAAPLPRTRVVIKDPFALLSIPAVVRATGAVVVLVYRHPGALLASYRRMGWTPDLEELRAVVEALPGADGIPAIPAPGEVGPAEEMGVFWSALHLIALADIAGDPVVRDRVHIVAHHELAGGGPAAGRTAAEMLGIGWNAAMGGELARESAGTARAGNLHNLDRSPAEVAAGWRAAIDPRELDEIGRVSSEALSRLESSRLRLTPAVDAGP</sequence>
<organism evidence="1 2">
    <name type="scientific">Tessaracoccus defluvii</name>
    <dbReference type="NCBI Taxonomy" id="1285901"/>
    <lineage>
        <taxon>Bacteria</taxon>
        <taxon>Bacillati</taxon>
        <taxon>Actinomycetota</taxon>
        <taxon>Actinomycetes</taxon>
        <taxon>Propionibacteriales</taxon>
        <taxon>Propionibacteriaceae</taxon>
        <taxon>Tessaracoccus</taxon>
    </lineage>
</organism>
<proteinExistence type="predicted"/>
<dbReference type="RefSeq" id="WP_187720372.1">
    <property type="nucleotide sequence ID" value="NZ_BAABBL010000014.1"/>
</dbReference>
<accession>A0A7H0H3X0</accession>
<dbReference type="KEGG" id="tdf:H9L22_13475"/>
<name>A0A7H0H3X0_9ACTN</name>
<protein>
    <submittedName>
        <fullName evidence="1">Sulfotransferase</fullName>
    </submittedName>
</protein>
<evidence type="ECO:0000313" key="2">
    <source>
        <dbReference type="Proteomes" id="UP000516117"/>
    </source>
</evidence>